<keyword evidence="3" id="KW-0547">Nucleotide-binding</keyword>
<dbReference type="PROSITE" id="PS50011">
    <property type="entry name" value="PROTEIN_KINASE_DOM"/>
    <property type="match status" value="1"/>
</dbReference>
<dbReference type="SMART" id="SM00220">
    <property type="entry name" value="S_TKc"/>
    <property type="match status" value="1"/>
</dbReference>
<dbReference type="InterPro" id="IPR000719">
    <property type="entry name" value="Prot_kinase_dom"/>
</dbReference>
<name>A0A7R9LPH3_9ACAR</name>
<evidence type="ECO:0000259" key="6">
    <source>
        <dbReference type="PROSITE" id="PS50011"/>
    </source>
</evidence>
<dbReference type="Gene3D" id="3.30.200.20">
    <property type="entry name" value="Phosphorylase Kinase, domain 1"/>
    <property type="match status" value="1"/>
</dbReference>
<keyword evidence="2" id="KW-0808">Transferase</keyword>
<dbReference type="EMBL" id="OC885693">
    <property type="protein sequence ID" value="CAD7644309.1"/>
    <property type="molecule type" value="Genomic_DNA"/>
</dbReference>
<dbReference type="GO" id="GO:0005524">
    <property type="term" value="F:ATP binding"/>
    <property type="evidence" value="ECO:0007669"/>
    <property type="project" value="UniProtKB-KW"/>
</dbReference>
<evidence type="ECO:0000259" key="7">
    <source>
        <dbReference type="PROSITE" id="PS51285"/>
    </source>
</evidence>
<evidence type="ECO:0000313" key="8">
    <source>
        <dbReference type="EMBL" id="CAD7644309.1"/>
    </source>
</evidence>
<gene>
    <name evidence="8" type="ORF">OSB1V03_LOCUS19996</name>
</gene>
<evidence type="ECO:0000256" key="5">
    <source>
        <dbReference type="ARBA" id="ARBA00022840"/>
    </source>
</evidence>
<dbReference type="OrthoDB" id="3638488at2759"/>
<evidence type="ECO:0000256" key="3">
    <source>
        <dbReference type="ARBA" id="ARBA00022741"/>
    </source>
</evidence>
<feature type="domain" description="Protein kinase" evidence="6">
    <location>
        <begin position="1"/>
        <end position="105"/>
    </location>
</feature>
<dbReference type="PROSITE" id="PS51285">
    <property type="entry name" value="AGC_KINASE_CTER"/>
    <property type="match status" value="1"/>
</dbReference>
<evidence type="ECO:0000256" key="2">
    <source>
        <dbReference type="ARBA" id="ARBA00022679"/>
    </source>
</evidence>
<sequence>MNENVFTLCGTPEYMAPEKLLGNGDSTVTDYWSLGCLIYEMLLGEPPFYAEVPQLIYKKVISEEVKIPYGLSSEAKDLLIRLLAKNRCNRLGFNGTEEIMKHPFFYGVDWNRVKDSDYKSPFQVEINQFESLQSEDFEREKLPTKTSSSYRRIFRIRKDE</sequence>
<dbReference type="Gene3D" id="1.10.510.10">
    <property type="entry name" value="Transferase(Phosphotransferase) domain 1"/>
    <property type="match status" value="1"/>
</dbReference>
<reference evidence="8" key="1">
    <citation type="submission" date="2020-11" db="EMBL/GenBank/DDBJ databases">
        <authorList>
            <person name="Tran Van P."/>
        </authorList>
    </citation>
    <scope>NUCLEOTIDE SEQUENCE</scope>
</reference>
<keyword evidence="5" id="KW-0067">ATP-binding</keyword>
<protein>
    <submittedName>
        <fullName evidence="8">Uncharacterized protein</fullName>
    </submittedName>
</protein>
<dbReference type="PANTHER" id="PTHR24353">
    <property type="entry name" value="CYCLIC NUCLEOTIDE-DEPENDENT PROTEIN KINASE"/>
    <property type="match status" value="1"/>
</dbReference>
<dbReference type="EMBL" id="CAJPIZ010031118">
    <property type="protein sequence ID" value="CAG2120049.1"/>
    <property type="molecule type" value="Genomic_DNA"/>
</dbReference>
<dbReference type="AlphaFoldDB" id="A0A7R9LPH3"/>
<evidence type="ECO:0000256" key="4">
    <source>
        <dbReference type="ARBA" id="ARBA00022777"/>
    </source>
</evidence>
<dbReference type="InterPro" id="IPR011009">
    <property type="entry name" value="Kinase-like_dom_sf"/>
</dbReference>
<keyword evidence="1" id="KW-0723">Serine/threonine-protein kinase</keyword>
<proteinExistence type="predicted"/>
<evidence type="ECO:0000313" key="9">
    <source>
        <dbReference type="Proteomes" id="UP000759131"/>
    </source>
</evidence>
<dbReference type="GO" id="GO:0004690">
    <property type="term" value="F:cyclic nucleotide-dependent protein kinase activity"/>
    <property type="evidence" value="ECO:0007669"/>
    <property type="project" value="UniProtKB-ARBA"/>
</dbReference>
<dbReference type="Proteomes" id="UP000759131">
    <property type="component" value="Unassembled WGS sequence"/>
</dbReference>
<keyword evidence="9" id="KW-1185">Reference proteome</keyword>
<keyword evidence="4" id="KW-0418">Kinase</keyword>
<dbReference type="Pfam" id="PF00069">
    <property type="entry name" value="Pkinase"/>
    <property type="match status" value="1"/>
</dbReference>
<feature type="domain" description="AGC-kinase C-terminal" evidence="7">
    <location>
        <begin position="106"/>
        <end position="160"/>
    </location>
</feature>
<dbReference type="SUPFAM" id="SSF56112">
    <property type="entry name" value="Protein kinase-like (PK-like)"/>
    <property type="match status" value="1"/>
</dbReference>
<organism evidence="8">
    <name type="scientific">Medioppia subpectinata</name>
    <dbReference type="NCBI Taxonomy" id="1979941"/>
    <lineage>
        <taxon>Eukaryota</taxon>
        <taxon>Metazoa</taxon>
        <taxon>Ecdysozoa</taxon>
        <taxon>Arthropoda</taxon>
        <taxon>Chelicerata</taxon>
        <taxon>Arachnida</taxon>
        <taxon>Acari</taxon>
        <taxon>Acariformes</taxon>
        <taxon>Sarcoptiformes</taxon>
        <taxon>Oribatida</taxon>
        <taxon>Brachypylina</taxon>
        <taxon>Oppioidea</taxon>
        <taxon>Oppiidae</taxon>
        <taxon>Medioppia</taxon>
    </lineage>
</organism>
<accession>A0A7R9LPH3</accession>
<evidence type="ECO:0000256" key="1">
    <source>
        <dbReference type="ARBA" id="ARBA00022527"/>
    </source>
</evidence>
<dbReference type="InterPro" id="IPR000961">
    <property type="entry name" value="AGC-kinase_C"/>
</dbReference>